<accession>A0A1B9G3Q3</accession>
<dbReference type="GO" id="GO:0004657">
    <property type="term" value="F:proline dehydrogenase activity"/>
    <property type="evidence" value="ECO:0007669"/>
    <property type="project" value="UniProtKB-EC"/>
</dbReference>
<dbReference type="Proteomes" id="UP000092730">
    <property type="component" value="Chromosome 4"/>
</dbReference>
<evidence type="ECO:0000313" key="7">
    <source>
        <dbReference type="EMBL" id="OCF25687.1"/>
    </source>
</evidence>
<dbReference type="STRING" id="1296100.A0A1B9G3Q3"/>
<evidence type="ECO:0000256" key="5">
    <source>
        <dbReference type="RuleBase" id="RU364054"/>
    </source>
</evidence>
<dbReference type="InterPro" id="IPR029041">
    <property type="entry name" value="FAD-linked_oxidoreductase-like"/>
</dbReference>
<dbReference type="EC" id="1.5.5.2" evidence="2 5"/>
<dbReference type="GO" id="GO:0071949">
    <property type="term" value="F:FAD binding"/>
    <property type="evidence" value="ECO:0007669"/>
    <property type="project" value="TreeGrafter"/>
</dbReference>
<sequence length="520" mass="58405">MAARFARQFSRPRFITSTASAGLLYSAYTFQDDAVEKSSKTPLANDPMLRSMSFGSLLGTWIVYKSCSFAQLVDSSESILSITNSVPGLRELSHFVIRHTFFKQFVGGDTAEDCIPTIRRLKENNVGCLLTYSVEEESIEHIEGRSTLDLIRANVQETIRSIEIAGRENKAASPEGQIASTWVALKLTGMTDPEILRRASDLILKKRKEHPQGTAIPYPGSPTNHELAQYMQPDPDSLSASDIARLKVLHEDMRSILLAAQQHGVRVVIDSEQSYYQPATDVMQMILSQEFNRLASSDDRVSPVLPLVYGTYQSYLRRNAQHIQQSLGHAQEHGYCLGVKLVRGAYREQELELWSNDGQEGTPPVWLTKAETDACYNSCLDMVVDQIEQDMAKPSPSVGLVLATHNQQSVEHIIYQMKQKKMARNTTNGLELDPKIRQKIIIAQLYGMNDRMTSWLSHTFSHKGEPMVMKYVPYGALAEVMPYLSRRAVENKSVLGGDTGAKREAERVWDEMNRRVGLNI</sequence>
<dbReference type="Gene3D" id="3.20.20.220">
    <property type="match status" value="1"/>
</dbReference>
<keyword evidence="5" id="KW-0285">Flavoprotein</keyword>
<dbReference type="InterPro" id="IPR002872">
    <property type="entry name" value="Proline_DH_dom"/>
</dbReference>
<evidence type="ECO:0000313" key="8">
    <source>
        <dbReference type="EMBL" id="WVW84353.1"/>
    </source>
</evidence>
<evidence type="ECO:0000256" key="1">
    <source>
        <dbReference type="ARBA" id="ARBA00005869"/>
    </source>
</evidence>
<keyword evidence="3 5" id="KW-0560">Oxidoreductase</keyword>
<proteinExistence type="inferred from homology"/>
<comment type="function">
    <text evidence="5">Converts proline to delta-1-pyrroline-5-carboxylate.</text>
</comment>
<reference evidence="8" key="4">
    <citation type="submission" date="2024-02" db="EMBL/GenBank/DDBJ databases">
        <title>Comparative genomics of Cryptococcus and Kwoniella reveals pathogenesis evolution and contrasting modes of karyotype evolution via chromosome fusion or intercentromeric recombination.</title>
        <authorList>
            <person name="Coelho M.A."/>
            <person name="David-Palma M."/>
            <person name="Shea T."/>
            <person name="Bowers K."/>
            <person name="McGinley-Smith S."/>
            <person name="Mohammad A.W."/>
            <person name="Gnirke A."/>
            <person name="Yurkov A.M."/>
            <person name="Nowrousian M."/>
            <person name="Sun S."/>
            <person name="Cuomo C.A."/>
            <person name="Heitman J."/>
        </authorList>
    </citation>
    <scope>NUCLEOTIDE SEQUENCE</scope>
    <source>
        <strain evidence="8">CBS 10118</strain>
    </source>
</reference>
<dbReference type="OrthoDB" id="5464at2759"/>
<feature type="domain" description="Proline dehydrogenase" evidence="6">
    <location>
        <begin position="115"/>
        <end position="494"/>
    </location>
</feature>
<dbReference type="EMBL" id="CP144544">
    <property type="protein sequence ID" value="WVW84353.1"/>
    <property type="molecule type" value="Genomic_DNA"/>
</dbReference>
<dbReference type="PANTHER" id="PTHR13914:SF0">
    <property type="entry name" value="PROLINE DEHYDROGENASE 1, MITOCHONDRIAL"/>
    <property type="match status" value="1"/>
</dbReference>
<reference evidence="7" key="1">
    <citation type="submission" date="2013-07" db="EMBL/GenBank/DDBJ databases">
        <title>The Genome Sequence of Cryptococcus bestiolae CBS10118.</title>
        <authorList>
            <consortium name="The Broad Institute Genome Sequencing Platform"/>
            <person name="Cuomo C."/>
            <person name="Litvintseva A."/>
            <person name="Chen Y."/>
            <person name="Heitman J."/>
            <person name="Sun S."/>
            <person name="Springer D."/>
            <person name="Dromer F."/>
            <person name="Young S.K."/>
            <person name="Zeng Q."/>
            <person name="Gargeya S."/>
            <person name="Fitzgerald M."/>
            <person name="Abouelleil A."/>
            <person name="Alvarado L."/>
            <person name="Berlin A.M."/>
            <person name="Chapman S.B."/>
            <person name="Dewar J."/>
            <person name="Goldberg J."/>
            <person name="Griggs A."/>
            <person name="Gujja S."/>
            <person name="Hansen M."/>
            <person name="Howarth C."/>
            <person name="Imamovic A."/>
            <person name="Larimer J."/>
            <person name="McCowan C."/>
            <person name="Murphy C."/>
            <person name="Pearson M."/>
            <person name="Priest M."/>
            <person name="Roberts A."/>
            <person name="Saif S."/>
            <person name="Shea T."/>
            <person name="Sykes S."/>
            <person name="Wortman J."/>
            <person name="Nusbaum C."/>
            <person name="Birren B."/>
        </authorList>
    </citation>
    <scope>NUCLEOTIDE SEQUENCE [LARGE SCALE GENOMIC DNA]</scope>
    <source>
        <strain evidence="7">CBS 10118</strain>
    </source>
</reference>
<keyword evidence="4 5" id="KW-0642">Proline metabolism</keyword>
<dbReference type="InterPro" id="IPR015659">
    <property type="entry name" value="Proline_oxidase"/>
</dbReference>
<name>A0A1B9G3Q3_9TREE</name>
<evidence type="ECO:0000256" key="4">
    <source>
        <dbReference type="ARBA" id="ARBA00023062"/>
    </source>
</evidence>
<comment type="similarity">
    <text evidence="1 5">Belongs to the proline oxidase family.</text>
</comment>
<dbReference type="KEGG" id="kbi:30209910"/>
<dbReference type="SUPFAM" id="SSF51730">
    <property type="entry name" value="FAD-linked oxidoreductase"/>
    <property type="match status" value="1"/>
</dbReference>
<protein>
    <recommendedName>
        <fullName evidence="2 5">Proline dehydrogenase</fullName>
        <ecNumber evidence="2 5">1.5.5.2</ecNumber>
    </recommendedName>
</protein>
<comment type="catalytic activity">
    <reaction evidence="5">
        <text>L-proline + a quinone = (S)-1-pyrroline-5-carboxylate + a quinol + H(+)</text>
        <dbReference type="Rhea" id="RHEA:23784"/>
        <dbReference type="ChEBI" id="CHEBI:15378"/>
        <dbReference type="ChEBI" id="CHEBI:17388"/>
        <dbReference type="ChEBI" id="CHEBI:24646"/>
        <dbReference type="ChEBI" id="CHEBI:60039"/>
        <dbReference type="ChEBI" id="CHEBI:132124"/>
        <dbReference type="EC" id="1.5.5.2"/>
    </reaction>
</comment>
<reference evidence="8" key="2">
    <citation type="submission" date="2013-07" db="EMBL/GenBank/DDBJ databases">
        <authorList>
            <consortium name="The Broad Institute Genome Sequencing Platform"/>
            <person name="Cuomo C."/>
            <person name="Litvintseva A."/>
            <person name="Chen Y."/>
            <person name="Heitman J."/>
            <person name="Sun S."/>
            <person name="Springer D."/>
            <person name="Dromer F."/>
            <person name="Young S.K."/>
            <person name="Zeng Q."/>
            <person name="Gargeya S."/>
            <person name="Fitzgerald M."/>
            <person name="Abouelleil A."/>
            <person name="Alvarado L."/>
            <person name="Berlin A.M."/>
            <person name="Chapman S.B."/>
            <person name="Dewar J."/>
            <person name="Goldberg J."/>
            <person name="Griggs A."/>
            <person name="Gujja S."/>
            <person name="Hansen M."/>
            <person name="Howarth C."/>
            <person name="Imamovic A."/>
            <person name="Larimer J."/>
            <person name="McCowan C."/>
            <person name="Murphy C."/>
            <person name="Pearson M."/>
            <person name="Priest M."/>
            <person name="Roberts A."/>
            <person name="Saif S."/>
            <person name="Shea T."/>
            <person name="Sykes S."/>
            <person name="Wortman J."/>
            <person name="Nusbaum C."/>
            <person name="Birren B."/>
        </authorList>
    </citation>
    <scope>NUCLEOTIDE SEQUENCE</scope>
    <source>
        <strain evidence="8">CBS 10118</strain>
    </source>
</reference>
<evidence type="ECO:0000256" key="2">
    <source>
        <dbReference type="ARBA" id="ARBA00012695"/>
    </source>
</evidence>
<gene>
    <name evidence="7" type="ORF">I302_05511</name>
    <name evidence="8" type="ORF">I302_106387</name>
</gene>
<dbReference type="GO" id="GO:0005739">
    <property type="term" value="C:mitochondrion"/>
    <property type="evidence" value="ECO:0007669"/>
    <property type="project" value="TreeGrafter"/>
</dbReference>
<keyword evidence="5" id="KW-0274">FAD</keyword>
<comment type="cofactor">
    <cofactor evidence="5">
        <name>FAD</name>
        <dbReference type="ChEBI" id="CHEBI:57692"/>
    </cofactor>
</comment>
<dbReference type="GO" id="GO:0010133">
    <property type="term" value="P:L-proline catabolic process to L-glutamate"/>
    <property type="evidence" value="ECO:0007669"/>
    <property type="project" value="TreeGrafter"/>
</dbReference>
<dbReference type="EMBL" id="KI894021">
    <property type="protein sequence ID" value="OCF25687.1"/>
    <property type="molecule type" value="Genomic_DNA"/>
</dbReference>
<dbReference type="PANTHER" id="PTHR13914">
    <property type="entry name" value="PROLINE OXIDASE"/>
    <property type="match status" value="1"/>
</dbReference>
<organism evidence="7">
    <name type="scientific">Kwoniella bestiolae CBS 10118</name>
    <dbReference type="NCBI Taxonomy" id="1296100"/>
    <lineage>
        <taxon>Eukaryota</taxon>
        <taxon>Fungi</taxon>
        <taxon>Dikarya</taxon>
        <taxon>Basidiomycota</taxon>
        <taxon>Agaricomycotina</taxon>
        <taxon>Tremellomycetes</taxon>
        <taxon>Tremellales</taxon>
        <taxon>Cryptococcaceae</taxon>
        <taxon>Kwoniella</taxon>
    </lineage>
</organism>
<dbReference type="AlphaFoldDB" id="A0A1B9G3Q3"/>
<reference evidence="7" key="3">
    <citation type="submission" date="2014-01" db="EMBL/GenBank/DDBJ databases">
        <title>Evolution of pathogenesis and genome organization in the Tremellales.</title>
        <authorList>
            <person name="Cuomo C."/>
            <person name="Litvintseva A."/>
            <person name="Heitman J."/>
            <person name="Chen Y."/>
            <person name="Sun S."/>
            <person name="Springer D."/>
            <person name="Dromer F."/>
            <person name="Young S."/>
            <person name="Zeng Q."/>
            <person name="Chapman S."/>
            <person name="Gujja S."/>
            <person name="Saif S."/>
            <person name="Birren B."/>
        </authorList>
    </citation>
    <scope>NUCLEOTIDE SEQUENCE</scope>
    <source>
        <strain evidence="7">CBS 10118</strain>
    </source>
</reference>
<dbReference type="VEuPathDB" id="FungiDB:I302_05511"/>
<dbReference type="Pfam" id="PF01619">
    <property type="entry name" value="Pro_dh"/>
    <property type="match status" value="1"/>
</dbReference>
<evidence type="ECO:0000259" key="6">
    <source>
        <dbReference type="Pfam" id="PF01619"/>
    </source>
</evidence>
<dbReference type="RefSeq" id="XP_019046757.1">
    <property type="nucleotide sequence ID" value="XM_019192127.1"/>
</dbReference>
<keyword evidence="9" id="KW-1185">Reference proteome</keyword>
<evidence type="ECO:0000256" key="3">
    <source>
        <dbReference type="ARBA" id="ARBA00023002"/>
    </source>
</evidence>
<dbReference type="GeneID" id="30209910"/>
<evidence type="ECO:0000313" key="9">
    <source>
        <dbReference type="Proteomes" id="UP000092730"/>
    </source>
</evidence>